<evidence type="ECO:0000256" key="6">
    <source>
        <dbReference type="SAM" id="Phobius"/>
    </source>
</evidence>
<dbReference type="GO" id="GO:0004984">
    <property type="term" value="F:olfactory receptor activity"/>
    <property type="evidence" value="ECO:0007669"/>
    <property type="project" value="TreeGrafter"/>
</dbReference>
<evidence type="ECO:0000256" key="2">
    <source>
        <dbReference type="ARBA" id="ARBA00022692"/>
    </source>
</evidence>
<dbReference type="AlphaFoldDB" id="A0AA36HAY8"/>
<proteinExistence type="inferred from homology"/>
<evidence type="ECO:0000256" key="1">
    <source>
        <dbReference type="ARBA" id="ARBA00004141"/>
    </source>
</evidence>
<keyword evidence="4 6" id="KW-0472">Membrane</keyword>
<accession>A0AA36HAY8</accession>
<protein>
    <submittedName>
        <fullName evidence="7">Uncharacterized protein</fullName>
    </submittedName>
</protein>
<gene>
    <name evidence="7" type="ORF">CYNAS_LOCUS18999</name>
</gene>
<dbReference type="Pfam" id="PF10292">
    <property type="entry name" value="7TM_GPCR_Srab"/>
    <property type="match status" value="1"/>
</dbReference>
<feature type="transmembrane region" description="Helical" evidence="6">
    <location>
        <begin position="73"/>
        <end position="94"/>
    </location>
</feature>
<evidence type="ECO:0000313" key="7">
    <source>
        <dbReference type="EMBL" id="CAJ0607016.1"/>
    </source>
</evidence>
<dbReference type="Proteomes" id="UP001176961">
    <property type="component" value="Unassembled WGS sequence"/>
</dbReference>
<dbReference type="InterPro" id="IPR019408">
    <property type="entry name" value="7TM_GPCR_serpentine_rcpt_Srab"/>
</dbReference>
<comment type="similarity">
    <text evidence="5">Belongs to the nematode receptor-like protein sra family.</text>
</comment>
<organism evidence="7 8">
    <name type="scientific">Cylicocyclus nassatus</name>
    <name type="common">Nematode worm</name>
    <dbReference type="NCBI Taxonomy" id="53992"/>
    <lineage>
        <taxon>Eukaryota</taxon>
        <taxon>Metazoa</taxon>
        <taxon>Ecdysozoa</taxon>
        <taxon>Nematoda</taxon>
        <taxon>Chromadorea</taxon>
        <taxon>Rhabditida</taxon>
        <taxon>Rhabditina</taxon>
        <taxon>Rhabditomorpha</taxon>
        <taxon>Strongyloidea</taxon>
        <taxon>Strongylidae</taxon>
        <taxon>Cylicocyclus</taxon>
    </lineage>
</organism>
<dbReference type="PANTHER" id="PTHR31357">
    <property type="entry name" value="SERPENTINE RECEPTOR CLASS ALPHA-10"/>
    <property type="match status" value="1"/>
</dbReference>
<comment type="subcellular location">
    <subcellularLocation>
        <location evidence="1">Membrane</location>
        <topology evidence="1">Multi-pass membrane protein</topology>
    </subcellularLocation>
</comment>
<evidence type="ECO:0000313" key="8">
    <source>
        <dbReference type="Proteomes" id="UP001176961"/>
    </source>
</evidence>
<evidence type="ECO:0000256" key="3">
    <source>
        <dbReference type="ARBA" id="ARBA00022989"/>
    </source>
</evidence>
<feature type="transmembrane region" description="Helical" evidence="6">
    <location>
        <begin position="14"/>
        <end position="37"/>
    </location>
</feature>
<keyword evidence="3 6" id="KW-1133">Transmembrane helix</keyword>
<keyword evidence="8" id="KW-1185">Reference proteome</keyword>
<dbReference type="PANTHER" id="PTHR31357:SF5">
    <property type="entry name" value="SERPENTINE RECEPTOR CLASS ALPHA-1-RELATED"/>
    <property type="match status" value="1"/>
</dbReference>
<comment type="caution">
    <text evidence="7">The sequence shown here is derived from an EMBL/GenBank/DDBJ whole genome shotgun (WGS) entry which is preliminary data.</text>
</comment>
<sequence>MSCRDSDTLIKDEWFLFVLSSQGFAAICSAVISLFAIKKCVILHFHVNCRVSHVVRFILYDSCEATISSALCFALRLPAGICVASFAVLQLGMVMERAIALRRRQHYETSGATLGYVTAGSCIIPYYTLASPLLLLLLLKWSSHKRIAKLAALPKTANEQTYFDAYAKMWAVTIPSKH</sequence>
<reference evidence="7" key="1">
    <citation type="submission" date="2023-07" db="EMBL/GenBank/DDBJ databases">
        <authorList>
            <consortium name="CYATHOMIX"/>
        </authorList>
    </citation>
    <scope>NUCLEOTIDE SEQUENCE</scope>
    <source>
        <strain evidence="7">N/A</strain>
    </source>
</reference>
<evidence type="ECO:0000256" key="5">
    <source>
        <dbReference type="ARBA" id="ARBA00037994"/>
    </source>
</evidence>
<feature type="transmembrane region" description="Helical" evidence="6">
    <location>
        <begin position="114"/>
        <end position="139"/>
    </location>
</feature>
<dbReference type="GO" id="GO:0016020">
    <property type="term" value="C:membrane"/>
    <property type="evidence" value="ECO:0007669"/>
    <property type="project" value="UniProtKB-SubCell"/>
</dbReference>
<keyword evidence="2 6" id="KW-0812">Transmembrane</keyword>
<dbReference type="EMBL" id="CATQJL010000316">
    <property type="protein sequence ID" value="CAJ0607016.1"/>
    <property type="molecule type" value="Genomic_DNA"/>
</dbReference>
<evidence type="ECO:0000256" key="4">
    <source>
        <dbReference type="ARBA" id="ARBA00023136"/>
    </source>
</evidence>
<dbReference type="InterPro" id="IPR051080">
    <property type="entry name" value="Nematode_rcpt-like_serp_alpha"/>
</dbReference>
<name>A0AA36HAY8_CYLNA</name>